<accession>A0A401T5L5</accession>
<gene>
    <name evidence="2" type="ORF">chiPu_0016392</name>
</gene>
<evidence type="ECO:0000256" key="1">
    <source>
        <dbReference type="SAM" id="MobiDB-lite"/>
    </source>
</evidence>
<evidence type="ECO:0000313" key="2">
    <source>
        <dbReference type="EMBL" id="GCC37884.1"/>
    </source>
</evidence>
<dbReference type="EMBL" id="BEZZ01001075">
    <property type="protein sequence ID" value="GCC37884.1"/>
    <property type="molecule type" value="Genomic_DNA"/>
</dbReference>
<dbReference type="Pfam" id="PF10265">
    <property type="entry name" value="Miga"/>
    <property type="match status" value="1"/>
</dbReference>
<evidence type="ECO:0000313" key="3">
    <source>
        <dbReference type="Proteomes" id="UP000287033"/>
    </source>
</evidence>
<dbReference type="STRING" id="137246.A0A401T5L5"/>
<sequence length="198" mass="21904">MKGSVICGEDLGARKWCALVCCHSHQGAEGGRHWLSEHGAVLDVASKSQGRLHPPTQGQDKVQKTRNLPNLHPRFNPSQLVKLHLIGSAGGGWKREMNDLAEESMSDPTGHFKTLALRAVDLPVSLYRSLPEVKLPPVVRKLLLISVVGAASLAILTHQLKRKRGKKKQEEETEKEQSPWEQELFIPEFSRTAASEKG</sequence>
<comment type="caution">
    <text evidence="2">The sequence shown here is derived from an EMBL/GenBank/DDBJ whole genome shotgun (WGS) entry which is preliminary data.</text>
</comment>
<dbReference type="AlphaFoldDB" id="A0A401T5L5"/>
<protein>
    <submittedName>
        <fullName evidence="2">Uncharacterized protein</fullName>
    </submittedName>
</protein>
<name>A0A401T5L5_CHIPU</name>
<feature type="region of interest" description="Disordered" evidence="1">
    <location>
        <begin position="161"/>
        <end position="198"/>
    </location>
</feature>
<dbReference type="Proteomes" id="UP000287033">
    <property type="component" value="Unassembled WGS sequence"/>
</dbReference>
<organism evidence="2 3">
    <name type="scientific">Chiloscyllium punctatum</name>
    <name type="common">Brownbanded bambooshark</name>
    <name type="synonym">Hemiscyllium punctatum</name>
    <dbReference type="NCBI Taxonomy" id="137246"/>
    <lineage>
        <taxon>Eukaryota</taxon>
        <taxon>Metazoa</taxon>
        <taxon>Chordata</taxon>
        <taxon>Craniata</taxon>
        <taxon>Vertebrata</taxon>
        <taxon>Chondrichthyes</taxon>
        <taxon>Elasmobranchii</taxon>
        <taxon>Galeomorphii</taxon>
        <taxon>Galeoidea</taxon>
        <taxon>Orectolobiformes</taxon>
        <taxon>Hemiscylliidae</taxon>
        <taxon>Chiloscyllium</taxon>
    </lineage>
</organism>
<reference evidence="2 3" key="1">
    <citation type="journal article" date="2018" name="Nat. Ecol. Evol.">
        <title>Shark genomes provide insights into elasmobranch evolution and the origin of vertebrates.</title>
        <authorList>
            <person name="Hara Y"/>
            <person name="Yamaguchi K"/>
            <person name="Onimaru K"/>
            <person name="Kadota M"/>
            <person name="Koyanagi M"/>
            <person name="Keeley SD"/>
            <person name="Tatsumi K"/>
            <person name="Tanaka K"/>
            <person name="Motone F"/>
            <person name="Kageyama Y"/>
            <person name="Nozu R"/>
            <person name="Adachi N"/>
            <person name="Nishimura O"/>
            <person name="Nakagawa R"/>
            <person name="Tanegashima C"/>
            <person name="Kiyatake I"/>
            <person name="Matsumoto R"/>
            <person name="Murakumo K"/>
            <person name="Nishida K"/>
            <person name="Terakita A"/>
            <person name="Kuratani S"/>
            <person name="Sato K"/>
            <person name="Hyodo S Kuraku.S."/>
        </authorList>
    </citation>
    <scope>NUCLEOTIDE SEQUENCE [LARGE SCALE GENOMIC DNA]</scope>
</reference>
<dbReference type="InterPro" id="IPR019392">
    <property type="entry name" value="Miga"/>
</dbReference>
<dbReference type="GO" id="GO:0008053">
    <property type="term" value="P:mitochondrial fusion"/>
    <property type="evidence" value="ECO:0007669"/>
    <property type="project" value="InterPro"/>
</dbReference>
<dbReference type="OrthoDB" id="10549295at2759"/>
<proteinExistence type="predicted"/>
<keyword evidence="3" id="KW-1185">Reference proteome</keyword>